<protein>
    <submittedName>
        <fullName evidence="4">C2H2-type domain-containing protein</fullName>
    </submittedName>
</protein>
<feature type="compositionally biased region" description="Polar residues" evidence="1">
    <location>
        <begin position="219"/>
        <end position="230"/>
    </location>
</feature>
<dbReference type="PANTHER" id="PTHR33936">
    <property type="entry name" value="PROTEIN CBG17840"/>
    <property type="match status" value="1"/>
</dbReference>
<dbReference type="Proteomes" id="UP000095287">
    <property type="component" value="Unplaced"/>
</dbReference>
<reference evidence="4" key="1">
    <citation type="submission" date="2016-11" db="UniProtKB">
        <authorList>
            <consortium name="WormBaseParasite"/>
        </authorList>
    </citation>
    <scope>IDENTIFICATION</scope>
</reference>
<dbReference type="AlphaFoldDB" id="A0A1I7YQ80"/>
<keyword evidence="3" id="KW-1185">Reference proteome</keyword>
<dbReference type="InterPro" id="IPR013087">
    <property type="entry name" value="Znf_C2H2_type"/>
</dbReference>
<feature type="compositionally biased region" description="Basic and acidic residues" evidence="1">
    <location>
        <begin position="233"/>
        <end position="244"/>
    </location>
</feature>
<evidence type="ECO:0000313" key="4">
    <source>
        <dbReference type="WBParaSite" id="L893_g18368.t1"/>
    </source>
</evidence>
<dbReference type="PANTHER" id="PTHR33936:SF24">
    <property type="entry name" value="C2H2-TYPE DOMAIN-CONTAINING PROTEIN"/>
    <property type="match status" value="1"/>
</dbReference>
<evidence type="ECO:0000256" key="1">
    <source>
        <dbReference type="SAM" id="MobiDB-lite"/>
    </source>
</evidence>
<organism evidence="3 4">
    <name type="scientific">Steinernema glaseri</name>
    <dbReference type="NCBI Taxonomy" id="37863"/>
    <lineage>
        <taxon>Eukaryota</taxon>
        <taxon>Metazoa</taxon>
        <taxon>Ecdysozoa</taxon>
        <taxon>Nematoda</taxon>
        <taxon>Chromadorea</taxon>
        <taxon>Rhabditida</taxon>
        <taxon>Tylenchina</taxon>
        <taxon>Panagrolaimomorpha</taxon>
        <taxon>Strongyloidoidea</taxon>
        <taxon>Steinernematidae</taxon>
        <taxon>Steinernema</taxon>
    </lineage>
</organism>
<sequence>MNICCPFEGCSGKFSRTRKLSVHMERDHAFHCKRIELTFPHREEFQRWLDDLNGRSNVSFVCWHGRKTSYVLQCSKSRKGKKKPVSEKKHTTKLDIICPAHISVCQRDDGYVMVSAQLSHYGHEVSPSVFDVPVPEGGIVEVPSGAENPTQEEALLEDEEEEEIFAADPDGGDDADDNKLSFGLKDLANIATAMGLNGNLDMDTLRSSIGNDALRETLEAQNPTSLTTSATPDVKKEEEVEKATEPTPSTSALQKETVEAPPPSQEQPEPVSFYTEIHQSIPVIAALLKLFDAIGPDDRYSQEDQEAILDKLEHATACLQDASKKIPRRASVIVSDSSTGDNTTQSSNRRKRRQPVAFDLDP</sequence>
<proteinExistence type="predicted"/>
<name>A0A1I7YQ80_9BILA</name>
<feature type="region of interest" description="Disordered" evidence="1">
    <location>
        <begin position="216"/>
        <end position="273"/>
    </location>
</feature>
<feature type="domain" description="C2H2-type" evidence="2">
    <location>
        <begin position="5"/>
        <end position="28"/>
    </location>
</feature>
<dbReference type="WBParaSite" id="L893_g18368.t1">
    <property type="protein sequence ID" value="L893_g18368.t1"/>
    <property type="gene ID" value="L893_g18368"/>
</dbReference>
<evidence type="ECO:0000313" key="3">
    <source>
        <dbReference type="Proteomes" id="UP000095287"/>
    </source>
</evidence>
<evidence type="ECO:0000259" key="2">
    <source>
        <dbReference type="PROSITE" id="PS00028"/>
    </source>
</evidence>
<feature type="region of interest" description="Disordered" evidence="1">
    <location>
        <begin position="328"/>
        <end position="362"/>
    </location>
</feature>
<dbReference type="PROSITE" id="PS00028">
    <property type="entry name" value="ZINC_FINGER_C2H2_1"/>
    <property type="match status" value="1"/>
</dbReference>
<feature type="compositionally biased region" description="Polar residues" evidence="1">
    <location>
        <begin position="334"/>
        <end position="347"/>
    </location>
</feature>
<dbReference type="InterPro" id="IPR052797">
    <property type="entry name" value="RegFact_GeneExpr_CellDeath"/>
</dbReference>
<accession>A0A1I7YQ80</accession>